<organism evidence="11 12">
    <name type="scientific">Anopheles dirus</name>
    <dbReference type="NCBI Taxonomy" id="7168"/>
    <lineage>
        <taxon>Eukaryota</taxon>
        <taxon>Metazoa</taxon>
        <taxon>Ecdysozoa</taxon>
        <taxon>Arthropoda</taxon>
        <taxon>Hexapoda</taxon>
        <taxon>Insecta</taxon>
        <taxon>Pterygota</taxon>
        <taxon>Neoptera</taxon>
        <taxon>Endopterygota</taxon>
        <taxon>Diptera</taxon>
        <taxon>Nematocera</taxon>
        <taxon>Culicoidea</taxon>
        <taxon>Culicidae</taxon>
        <taxon>Anophelinae</taxon>
        <taxon>Anopheles</taxon>
    </lineage>
</organism>
<dbReference type="InterPro" id="IPR052002">
    <property type="entry name" value="Even-skipped_HD"/>
</dbReference>
<feature type="region of interest" description="Disordered" evidence="9">
    <location>
        <begin position="33"/>
        <end position="67"/>
    </location>
</feature>
<evidence type="ECO:0000313" key="12">
    <source>
        <dbReference type="Proteomes" id="UP000075884"/>
    </source>
</evidence>
<feature type="compositionally biased region" description="Polar residues" evidence="9">
    <location>
        <begin position="43"/>
        <end position="60"/>
    </location>
</feature>
<dbReference type="InterPro" id="IPR017970">
    <property type="entry name" value="Homeobox_CS"/>
</dbReference>
<dbReference type="GO" id="GO:0005634">
    <property type="term" value="C:nucleus"/>
    <property type="evidence" value="ECO:0007669"/>
    <property type="project" value="UniProtKB-SubCell"/>
</dbReference>
<accession>A0A182N8W8</accession>
<dbReference type="SMART" id="SM00389">
    <property type="entry name" value="HOX"/>
    <property type="match status" value="1"/>
</dbReference>
<dbReference type="Pfam" id="PF00046">
    <property type="entry name" value="Homeodomain"/>
    <property type="match status" value="1"/>
</dbReference>
<dbReference type="CDD" id="cd00086">
    <property type="entry name" value="homeodomain"/>
    <property type="match status" value="1"/>
</dbReference>
<evidence type="ECO:0000259" key="10">
    <source>
        <dbReference type="PROSITE" id="PS50071"/>
    </source>
</evidence>
<dbReference type="Gene3D" id="1.10.10.60">
    <property type="entry name" value="Homeodomain-like"/>
    <property type="match status" value="1"/>
</dbReference>
<dbReference type="PROSITE" id="PS00027">
    <property type="entry name" value="HOMEOBOX_1"/>
    <property type="match status" value="1"/>
</dbReference>
<evidence type="ECO:0000256" key="3">
    <source>
        <dbReference type="ARBA" id="ARBA00023125"/>
    </source>
</evidence>
<evidence type="ECO:0000256" key="5">
    <source>
        <dbReference type="ARBA" id="ARBA00023242"/>
    </source>
</evidence>
<dbReference type="PANTHER" id="PTHR46294:SF4">
    <property type="entry name" value="SEGMENTATION PROTEIN EVEN-SKIPPED"/>
    <property type="match status" value="1"/>
</dbReference>
<dbReference type="EnsemblMetazoa" id="ADIR004092-RA">
    <property type="protein sequence ID" value="ADIR004092-PA"/>
    <property type="gene ID" value="ADIR004092"/>
</dbReference>
<feature type="region of interest" description="Disordered" evidence="9">
    <location>
        <begin position="332"/>
        <end position="362"/>
    </location>
</feature>
<comment type="subcellular location">
    <subcellularLocation>
        <location evidence="1 7 8">Nucleus</location>
    </subcellularLocation>
</comment>
<dbReference type="GO" id="GO:0000978">
    <property type="term" value="F:RNA polymerase II cis-regulatory region sequence-specific DNA binding"/>
    <property type="evidence" value="ECO:0007669"/>
    <property type="project" value="TreeGrafter"/>
</dbReference>
<reference evidence="11" key="2">
    <citation type="submission" date="2020-05" db="UniProtKB">
        <authorList>
            <consortium name="EnsemblMetazoa"/>
        </authorList>
    </citation>
    <scope>IDENTIFICATION</scope>
    <source>
        <strain evidence="11">WRAIR2</strain>
    </source>
</reference>
<keyword evidence="5 7" id="KW-0539">Nucleus</keyword>
<keyword evidence="2" id="KW-0217">Developmental protein</keyword>
<dbReference type="AlphaFoldDB" id="A0A182N8W8"/>
<sequence length="362" mass="38541">MQGFRNYGMDALQHRDAGVGLAVDLMAAHQYSTKASPPLSPLSDCTSPPSSDHGGNNQQPPLDPSVRRYRTAFTRDQLARLEKEFYKENYVSRPRRCELAAQLNLPESTIKVWFQNRRMKDKRQRIAVAWPYAAVYSDPAFAASILQAAANSVGMPYGYPPGPMLTQMPVIPPPVVPGATSMPSSAHAFSAYGYPRYTPYPIPQRTTATLPNPGAGPAPGAYPAANSMLGVAGTMPPSAYAPLGIPKAHTPPQDTVSGGAQHHLLHHQGRSPVASPHSALSMSPVSDRSKFDTSASTSNSSNASVSPVKSLNGSTKGLLLAAAAAAVVNQSNHLSPVSHQTSLLTPVTPEKPKLFKPYKSEA</sequence>
<name>A0A182N8W8_9DIPT</name>
<dbReference type="FunFam" id="1.10.10.60:FF:000256">
    <property type="entry name" value="Even-skipped homeobox 1"/>
    <property type="match status" value="1"/>
</dbReference>
<evidence type="ECO:0000256" key="1">
    <source>
        <dbReference type="ARBA" id="ARBA00004123"/>
    </source>
</evidence>
<keyword evidence="3 7" id="KW-0238">DNA-binding</keyword>
<dbReference type="InterPro" id="IPR020479">
    <property type="entry name" value="HD_metazoa"/>
</dbReference>
<dbReference type="Proteomes" id="UP000075884">
    <property type="component" value="Unassembled WGS sequence"/>
</dbReference>
<proteinExistence type="inferred from homology"/>
<evidence type="ECO:0000256" key="9">
    <source>
        <dbReference type="SAM" id="MobiDB-lite"/>
    </source>
</evidence>
<feature type="domain" description="Homeobox" evidence="10">
    <location>
        <begin position="64"/>
        <end position="124"/>
    </location>
</feature>
<feature type="region of interest" description="Disordered" evidence="9">
    <location>
        <begin position="242"/>
        <end position="311"/>
    </location>
</feature>
<dbReference type="STRING" id="7168.A0A182N8W8"/>
<feature type="compositionally biased region" description="Polar residues" evidence="9">
    <location>
        <begin position="332"/>
        <end position="345"/>
    </location>
</feature>
<dbReference type="InterPro" id="IPR001356">
    <property type="entry name" value="HD"/>
</dbReference>
<evidence type="ECO:0000256" key="2">
    <source>
        <dbReference type="ARBA" id="ARBA00022473"/>
    </source>
</evidence>
<dbReference type="VEuPathDB" id="VectorBase:ADIR004092"/>
<dbReference type="SUPFAM" id="SSF46689">
    <property type="entry name" value="Homeodomain-like"/>
    <property type="match status" value="1"/>
</dbReference>
<feature type="DNA-binding region" description="Homeobox" evidence="7">
    <location>
        <begin position="66"/>
        <end position="125"/>
    </location>
</feature>
<reference evidence="12" key="1">
    <citation type="submission" date="2013-03" db="EMBL/GenBank/DDBJ databases">
        <title>The Genome Sequence of Anopheles dirus WRAIR2.</title>
        <authorList>
            <consortium name="The Broad Institute Genomics Platform"/>
            <person name="Neafsey D.E."/>
            <person name="Walton C."/>
            <person name="Walker B."/>
            <person name="Young S.K."/>
            <person name="Zeng Q."/>
            <person name="Gargeya S."/>
            <person name="Fitzgerald M."/>
            <person name="Haas B."/>
            <person name="Abouelleil A."/>
            <person name="Allen A.W."/>
            <person name="Alvarado L."/>
            <person name="Arachchi H.M."/>
            <person name="Berlin A.M."/>
            <person name="Chapman S.B."/>
            <person name="Gainer-Dewar J."/>
            <person name="Goldberg J."/>
            <person name="Griggs A."/>
            <person name="Gujja S."/>
            <person name="Hansen M."/>
            <person name="Howarth C."/>
            <person name="Imamovic A."/>
            <person name="Ireland A."/>
            <person name="Larimer J."/>
            <person name="McCowan C."/>
            <person name="Murphy C."/>
            <person name="Pearson M."/>
            <person name="Poon T.W."/>
            <person name="Priest M."/>
            <person name="Roberts A."/>
            <person name="Saif S."/>
            <person name="Shea T."/>
            <person name="Sisk P."/>
            <person name="Sykes S."/>
            <person name="Wortman J."/>
            <person name="Nusbaum C."/>
            <person name="Birren B."/>
        </authorList>
    </citation>
    <scope>NUCLEOTIDE SEQUENCE [LARGE SCALE GENOMIC DNA]</scope>
    <source>
        <strain evidence="12">WRAIR2</strain>
    </source>
</reference>
<dbReference type="PRINTS" id="PR00024">
    <property type="entry name" value="HOMEOBOX"/>
</dbReference>
<evidence type="ECO:0000256" key="7">
    <source>
        <dbReference type="PROSITE-ProRule" id="PRU00108"/>
    </source>
</evidence>
<evidence type="ECO:0000256" key="6">
    <source>
        <dbReference type="ARBA" id="ARBA00038449"/>
    </source>
</evidence>
<dbReference type="PROSITE" id="PS50071">
    <property type="entry name" value="HOMEOBOX_2"/>
    <property type="match status" value="1"/>
</dbReference>
<dbReference type="GO" id="GO:0000981">
    <property type="term" value="F:DNA-binding transcription factor activity, RNA polymerase II-specific"/>
    <property type="evidence" value="ECO:0007669"/>
    <property type="project" value="InterPro"/>
</dbReference>
<evidence type="ECO:0000256" key="8">
    <source>
        <dbReference type="RuleBase" id="RU000682"/>
    </source>
</evidence>
<evidence type="ECO:0000313" key="11">
    <source>
        <dbReference type="EnsemblMetazoa" id="ADIR004092-PA"/>
    </source>
</evidence>
<protein>
    <recommendedName>
        <fullName evidence="10">Homeobox domain-containing protein</fullName>
    </recommendedName>
</protein>
<feature type="compositionally biased region" description="Low complexity" evidence="9">
    <location>
        <begin position="292"/>
        <end position="310"/>
    </location>
</feature>
<comment type="similarity">
    <text evidence="6">Belongs to the even-skipped homeobox family.</text>
</comment>
<dbReference type="InterPro" id="IPR009057">
    <property type="entry name" value="Homeodomain-like_sf"/>
</dbReference>
<keyword evidence="12" id="KW-1185">Reference proteome</keyword>
<dbReference type="PANTHER" id="PTHR46294">
    <property type="entry name" value="SEGMENTATION PROTEIN EVEN-SKIPPED"/>
    <property type="match status" value="1"/>
</dbReference>
<keyword evidence="4 7" id="KW-0371">Homeobox</keyword>
<feature type="compositionally biased region" description="Basic and acidic residues" evidence="9">
    <location>
        <begin position="350"/>
        <end position="362"/>
    </location>
</feature>
<evidence type="ECO:0000256" key="4">
    <source>
        <dbReference type="ARBA" id="ARBA00023155"/>
    </source>
</evidence>